<protein>
    <submittedName>
        <fullName evidence="2">Nuclear transport factor 2 family protein</fullName>
    </submittedName>
</protein>
<dbReference type="Proteomes" id="UP001501627">
    <property type="component" value="Unassembled WGS sequence"/>
</dbReference>
<keyword evidence="3" id="KW-1185">Reference proteome</keyword>
<sequence length="125" mass="13443">MLAYETMQAAVQRYVTALNAGDLDAIVALYAEDATVEDPVGSAPHSGHAAIRAFYARSLAMKLDVTLEGPVRAVANEAAFAFCVRLHWQGRDMAIRPIDVFRFDAAGKVVSMRAIFGPQNMGAAD</sequence>
<dbReference type="Pfam" id="PF12680">
    <property type="entry name" value="SnoaL_2"/>
    <property type="match status" value="1"/>
</dbReference>
<name>A0ABP7RDN0_9BURK</name>
<accession>A0ABP7RDN0</accession>
<dbReference type="InterPro" id="IPR032710">
    <property type="entry name" value="NTF2-like_dom_sf"/>
</dbReference>
<dbReference type="Gene3D" id="3.10.450.50">
    <property type="match status" value="1"/>
</dbReference>
<dbReference type="RefSeq" id="WP_103045125.1">
    <property type="nucleotide sequence ID" value="NZ_BAABBP010000015.1"/>
</dbReference>
<dbReference type="InterPro" id="IPR037401">
    <property type="entry name" value="SnoaL-like"/>
</dbReference>
<feature type="domain" description="SnoaL-like" evidence="1">
    <location>
        <begin position="11"/>
        <end position="111"/>
    </location>
</feature>
<gene>
    <name evidence="2" type="ORF">GCM10022279_19510</name>
</gene>
<evidence type="ECO:0000259" key="1">
    <source>
        <dbReference type="Pfam" id="PF12680"/>
    </source>
</evidence>
<reference evidence="3" key="1">
    <citation type="journal article" date="2019" name="Int. J. Syst. Evol. Microbiol.">
        <title>The Global Catalogue of Microorganisms (GCM) 10K type strain sequencing project: providing services to taxonomists for standard genome sequencing and annotation.</title>
        <authorList>
            <consortium name="The Broad Institute Genomics Platform"/>
            <consortium name="The Broad Institute Genome Sequencing Center for Infectious Disease"/>
            <person name="Wu L."/>
            <person name="Ma J."/>
        </authorList>
    </citation>
    <scope>NUCLEOTIDE SEQUENCE [LARGE SCALE GENOMIC DNA]</scope>
    <source>
        <strain evidence="3">JCM 17561</strain>
    </source>
</reference>
<comment type="caution">
    <text evidence="2">The sequence shown here is derived from an EMBL/GenBank/DDBJ whole genome shotgun (WGS) entry which is preliminary data.</text>
</comment>
<organism evidence="2 3">
    <name type="scientific">Comamonas faecalis</name>
    <dbReference type="NCBI Taxonomy" id="1387849"/>
    <lineage>
        <taxon>Bacteria</taxon>
        <taxon>Pseudomonadati</taxon>
        <taxon>Pseudomonadota</taxon>
        <taxon>Betaproteobacteria</taxon>
        <taxon>Burkholderiales</taxon>
        <taxon>Comamonadaceae</taxon>
        <taxon>Comamonas</taxon>
    </lineage>
</organism>
<dbReference type="SUPFAM" id="SSF54427">
    <property type="entry name" value="NTF2-like"/>
    <property type="match status" value="1"/>
</dbReference>
<proteinExistence type="predicted"/>
<dbReference type="EMBL" id="BAABBP010000015">
    <property type="protein sequence ID" value="GAA3995944.1"/>
    <property type="molecule type" value="Genomic_DNA"/>
</dbReference>
<evidence type="ECO:0000313" key="2">
    <source>
        <dbReference type="EMBL" id="GAA3995944.1"/>
    </source>
</evidence>
<evidence type="ECO:0000313" key="3">
    <source>
        <dbReference type="Proteomes" id="UP001501627"/>
    </source>
</evidence>
<dbReference type="InterPro" id="IPR039256">
    <property type="entry name" value="Ketosteroid_isomerase"/>
</dbReference>
<dbReference type="CDD" id="cd00781">
    <property type="entry name" value="ketosteroid_isomerase"/>
    <property type="match status" value="1"/>
</dbReference>